<feature type="domain" description="Cyclic nucleotide-binding" evidence="5">
    <location>
        <begin position="4"/>
        <end position="103"/>
    </location>
</feature>
<dbReference type="EMBL" id="LDQV01000015">
    <property type="protein sequence ID" value="KTR27364.1"/>
    <property type="molecule type" value="Genomic_DNA"/>
</dbReference>
<evidence type="ECO:0000256" key="2">
    <source>
        <dbReference type="ARBA" id="ARBA00023125"/>
    </source>
</evidence>
<keyword evidence="1" id="KW-0805">Transcription regulation</keyword>
<dbReference type="RefSeq" id="WP_058713385.1">
    <property type="nucleotide sequence ID" value="NZ_JAVMJT010000003.1"/>
</dbReference>
<evidence type="ECO:0000256" key="1">
    <source>
        <dbReference type="ARBA" id="ARBA00023015"/>
    </source>
</evidence>
<dbReference type="PANTHER" id="PTHR24567:SF26">
    <property type="entry name" value="REGULATORY PROTEIN YEIL"/>
    <property type="match status" value="1"/>
</dbReference>
<evidence type="ECO:0000256" key="3">
    <source>
        <dbReference type="ARBA" id="ARBA00023159"/>
    </source>
</evidence>
<evidence type="ECO:0000259" key="6">
    <source>
        <dbReference type="PROSITE" id="PS51063"/>
    </source>
</evidence>
<evidence type="ECO:0000256" key="4">
    <source>
        <dbReference type="ARBA" id="ARBA00023163"/>
    </source>
</evidence>
<dbReference type="Gene3D" id="2.60.120.10">
    <property type="entry name" value="Jelly Rolls"/>
    <property type="match status" value="1"/>
</dbReference>
<dbReference type="InterPro" id="IPR012318">
    <property type="entry name" value="HTH_CRP"/>
</dbReference>
<dbReference type="InterPro" id="IPR014710">
    <property type="entry name" value="RmlC-like_jellyroll"/>
</dbReference>
<dbReference type="GO" id="GO:0005829">
    <property type="term" value="C:cytosol"/>
    <property type="evidence" value="ECO:0007669"/>
    <property type="project" value="TreeGrafter"/>
</dbReference>
<evidence type="ECO:0000259" key="5">
    <source>
        <dbReference type="PROSITE" id="PS50042"/>
    </source>
</evidence>
<dbReference type="InterPro" id="IPR036390">
    <property type="entry name" value="WH_DNA-bd_sf"/>
</dbReference>
<dbReference type="GO" id="GO:0003700">
    <property type="term" value="F:DNA-binding transcription factor activity"/>
    <property type="evidence" value="ECO:0007669"/>
    <property type="project" value="TreeGrafter"/>
</dbReference>
<name>A0AAW3MF75_9BACL</name>
<keyword evidence="2" id="KW-0238">DNA-binding</keyword>
<dbReference type="SMART" id="SM00100">
    <property type="entry name" value="cNMP"/>
    <property type="match status" value="1"/>
</dbReference>
<dbReference type="CDD" id="cd00038">
    <property type="entry name" value="CAP_ED"/>
    <property type="match status" value="1"/>
</dbReference>
<dbReference type="PANTHER" id="PTHR24567">
    <property type="entry name" value="CRP FAMILY TRANSCRIPTIONAL REGULATORY PROTEIN"/>
    <property type="match status" value="1"/>
</dbReference>
<keyword evidence="3" id="KW-0010">Activator</keyword>
<dbReference type="SUPFAM" id="SSF51206">
    <property type="entry name" value="cAMP-binding domain-like"/>
    <property type="match status" value="1"/>
</dbReference>
<dbReference type="GO" id="GO:0003677">
    <property type="term" value="F:DNA binding"/>
    <property type="evidence" value="ECO:0007669"/>
    <property type="project" value="UniProtKB-KW"/>
</dbReference>
<reference evidence="7 8" key="1">
    <citation type="journal article" date="2016" name="Front. Microbiol.">
        <title>Genomic Resource of Rice Seed Associated Bacteria.</title>
        <authorList>
            <person name="Midha S."/>
            <person name="Bansal K."/>
            <person name="Sharma S."/>
            <person name="Kumar N."/>
            <person name="Patil P.P."/>
            <person name="Chaudhry V."/>
            <person name="Patil P.B."/>
        </authorList>
    </citation>
    <scope>NUCLEOTIDE SEQUENCE [LARGE SCALE GENOMIC DNA]</scope>
    <source>
        <strain evidence="7 8">RSA11</strain>
    </source>
</reference>
<gene>
    <name evidence="7" type="ORF">RSA11_06015</name>
</gene>
<dbReference type="InterPro" id="IPR000595">
    <property type="entry name" value="cNMP-bd_dom"/>
</dbReference>
<dbReference type="Pfam" id="PF00027">
    <property type="entry name" value="cNMP_binding"/>
    <property type="match status" value="1"/>
</dbReference>
<evidence type="ECO:0000313" key="7">
    <source>
        <dbReference type="EMBL" id="KTR27364.1"/>
    </source>
</evidence>
<protein>
    <submittedName>
        <fullName evidence="7">Crp/Fnr family transcriptional regulator</fullName>
    </submittedName>
</protein>
<dbReference type="InterPro" id="IPR018490">
    <property type="entry name" value="cNMP-bd_dom_sf"/>
</dbReference>
<accession>A0AAW3MF75</accession>
<feature type="domain" description="HTH crp-type" evidence="6">
    <location>
        <begin position="143"/>
        <end position="208"/>
    </location>
</feature>
<dbReference type="Pfam" id="PF13545">
    <property type="entry name" value="HTH_Crp_2"/>
    <property type="match status" value="1"/>
</dbReference>
<dbReference type="PROSITE" id="PS00888">
    <property type="entry name" value="CNMP_BINDING_1"/>
    <property type="match status" value="1"/>
</dbReference>
<proteinExistence type="predicted"/>
<dbReference type="InterPro" id="IPR018488">
    <property type="entry name" value="cNMP-bd_CS"/>
</dbReference>
<organism evidence="7 8">
    <name type="scientific">Exiguobacterium indicum</name>
    <dbReference type="NCBI Taxonomy" id="296995"/>
    <lineage>
        <taxon>Bacteria</taxon>
        <taxon>Bacillati</taxon>
        <taxon>Bacillota</taxon>
        <taxon>Bacilli</taxon>
        <taxon>Bacillales</taxon>
        <taxon>Bacillales Family XII. Incertae Sedis</taxon>
        <taxon>Exiguobacterium</taxon>
    </lineage>
</organism>
<dbReference type="InterPro" id="IPR050397">
    <property type="entry name" value="Env_Response_Regulators"/>
</dbReference>
<dbReference type="AlphaFoldDB" id="A0AAW3MF75"/>
<evidence type="ECO:0000313" key="8">
    <source>
        <dbReference type="Proteomes" id="UP000072605"/>
    </source>
</evidence>
<dbReference type="SUPFAM" id="SSF46785">
    <property type="entry name" value="Winged helix' DNA-binding domain"/>
    <property type="match status" value="1"/>
</dbReference>
<dbReference type="Proteomes" id="UP000072605">
    <property type="component" value="Unassembled WGS sequence"/>
</dbReference>
<keyword evidence="4" id="KW-0804">Transcription</keyword>
<dbReference type="PROSITE" id="PS51063">
    <property type="entry name" value="HTH_CRP_2"/>
    <property type="match status" value="1"/>
</dbReference>
<sequence length="220" mass="25191">MTDIVTYLERYQLTHVFDASLRKAMHIQTFAPGEALCRQGDVAHELYLLVEGKLKITHMSATGKRLVLSFKHPFDLVGDIEFVRKIDLMNTVEAVTPVTVLRIAYPDLEEARVHHSAFLLFLLETITKKFELKSHTLSFNLLYPVEVRLASYLLSMTPNTDAFASKELVDAADLIGTSYRHVNRVLRQFVDDGLIRRTQHTIEIIDRDGLMERVGESIYE</sequence>
<dbReference type="PROSITE" id="PS50042">
    <property type="entry name" value="CNMP_BINDING_3"/>
    <property type="match status" value="1"/>
</dbReference>
<comment type="caution">
    <text evidence="7">The sequence shown here is derived from an EMBL/GenBank/DDBJ whole genome shotgun (WGS) entry which is preliminary data.</text>
</comment>